<feature type="compositionally biased region" description="Polar residues" evidence="1">
    <location>
        <begin position="29"/>
        <end position="38"/>
    </location>
</feature>
<evidence type="ECO:0000313" key="3">
    <source>
        <dbReference type="Proteomes" id="UP000439903"/>
    </source>
</evidence>
<feature type="region of interest" description="Disordered" evidence="1">
    <location>
        <begin position="1"/>
        <end position="55"/>
    </location>
</feature>
<sequence>MEESTKDSDKFYSSDNDERNNNDDKAIPSISTSTSNLKSVKKRKARRPENISITTDNGANVKSAIQQMGITNIKEVRRGAKTMSSYLLSEEEFELLKELIEILSPFDDATEFLSGSKYPMLGFITPILEELAHRLRYFTRQNDEAIFVKDTILNNLIKSQFNELNSTDDNTAPTNNNNTSHQHKKLKMVTYFSYSQTENVTPNEFDHYCELPEVSLDKDPVLWLGGTNTDLFSLLWQF</sequence>
<keyword evidence="3" id="KW-1185">Reference proteome</keyword>
<proteinExistence type="predicted"/>
<protein>
    <submittedName>
        <fullName evidence="2">Uncharacterized protein</fullName>
    </submittedName>
</protein>
<dbReference type="SUPFAM" id="SSF53098">
    <property type="entry name" value="Ribonuclease H-like"/>
    <property type="match status" value="1"/>
</dbReference>
<comment type="caution">
    <text evidence="2">The sequence shown here is derived from an EMBL/GenBank/DDBJ whole genome shotgun (WGS) entry which is preliminary data.</text>
</comment>
<dbReference type="Proteomes" id="UP000439903">
    <property type="component" value="Unassembled WGS sequence"/>
</dbReference>
<gene>
    <name evidence="2" type="ORF">F8M41_016469</name>
</gene>
<organism evidence="2 3">
    <name type="scientific">Gigaspora margarita</name>
    <dbReference type="NCBI Taxonomy" id="4874"/>
    <lineage>
        <taxon>Eukaryota</taxon>
        <taxon>Fungi</taxon>
        <taxon>Fungi incertae sedis</taxon>
        <taxon>Mucoromycota</taxon>
        <taxon>Glomeromycotina</taxon>
        <taxon>Glomeromycetes</taxon>
        <taxon>Diversisporales</taxon>
        <taxon>Gigasporaceae</taxon>
        <taxon>Gigaspora</taxon>
    </lineage>
</organism>
<feature type="compositionally biased region" description="Basic and acidic residues" evidence="1">
    <location>
        <begin position="1"/>
        <end position="26"/>
    </location>
</feature>
<evidence type="ECO:0000256" key="1">
    <source>
        <dbReference type="SAM" id="MobiDB-lite"/>
    </source>
</evidence>
<dbReference type="InterPro" id="IPR012337">
    <property type="entry name" value="RNaseH-like_sf"/>
</dbReference>
<reference evidence="2 3" key="1">
    <citation type="journal article" date="2019" name="Environ. Microbiol.">
        <title>At the nexus of three kingdoms: the genome of the mycorrhizal fungus Gigaspora margarita provides insights into plant, endobacterial and fungal interactions.</title>
        <authorList>
            <person name="Venice F."/>
            <person name="Ghignone S."/>
            <person name="Salvioli di Fossalunga A."/>
            <person name="Amselem J."/>
            <person name="Novero M."/>
            <person name="Xianan X."/>
            <person name="Sedzielewska Toro K."/>
            <person name="Morin E."/>
            <person name="Lipzen A."/>
            <person name="Grigoriev I.V."/>
            <person name="Henrissat B."/>
            <person name="Martin F.M."/>
            <person name="Bonfante P."/>
        </authorList>
    </citation>
    <scope>NUCLEOTIDE SEQUENCE [LARGE SCALE GENOMIC DNA]</scope>
    <source>
        <strain evidence="2 3">BEG34</strain>
    </source>
</reference>
<name>A0A8H4AP93_GIGMA</name>
<accession>A0A8H4AP93</accession>
<dbReference type="EMBL" id="WTPW01000358">
    <property type="protein sequence ID" value="KAF0519715.1"/>
    <property type="molecule type" value="Genomic_DNA"/>
</dbReference>
<evidence type="ECO:0000313" key="2">
    <source>
        <dbReference type="EMBL" id="KAF0519715.1"/>
    </source>
</evidence>
<dbReference type="AlphaFoldDB" id="A0A8H4AP93"/>
<dbReference type="OrthoDB" id="2421305at2759"/>